<protein>
    <submittedName>
        <fullName evidence="3">Right-handed parallel beta-helix repeat-containing protein</fullName>
    </submittedName>
</protein>
<keyword evidence="1" id="KW-0732">Signal</keyword>
<dbReference type="SUPFAM" id="SSF51126">
    <property type="entry name" value="Pectin lyase-like"/>
    <property type="match status" value="1"/>
</dbReference>
<dbReference type="KEGG" id="pmet:G4Y79_06275"/>
<evidence type="ECO:0000259" key="2">
    <source>
        <dbReference type="Pfam" id="PF13229"/>
    </source>
</evidence>
<dbReference type="Gene3D" id="2.60.120.200">
    <property type="match status" value="1"/>
</dbReference>
<name>A0A7S8IFV1_9CHLR</name>
<dbReference type="Gene3D" id="2.160.20.10">
    <property type="entry name" value="Single-stranded right-handed beta-helix, Pectin lyase-like"/>
    <property type="match status" value="1"/>
</dbReference>
<evidence type="ECO:0000256" key="1">
    <source>
        <dbReference type="SAM" id="SignalP"/>
    </source>
</evidence>
<accession>A0A7S8IFV1</accession>
<evidence type="ECO:0000313" key="4">
    <source>
        <dbReference type="Proteomes" id="UP000594468"/>
    </source>
</evidence>
<organism evidence="3 4">
    <name type="scientific">Phototrophicus methaneseepsis</name>
    <dbReference type="NCBI Taxonomy" id="2710758"/>
    <lineage>
        <taxon>Bacteria</taxon>
        <taxon>Bacillati</taxon>
        <taxon>Chloroflexota</taxon>
        <taxon>Candidatus Thermofontia</taxon>
        <taxon>Phototrophicales</taxon>
        <taxon>Phototrophicaceae</taxon>
        <taxon>Phototrophicus</taxon>
    </lineage>
</organism>
<gene>
    <name evidence="3" type="ORF">G4Y79_06275</name>
</gene>
<dbReference type="RefSeq" id="WP_195172046.1">
    <property type="nucleotide sequence ID" value="NZ_CP062983.1"/>
</dbReference>
<dbReference type="InterPro" id="IPR013320">
    <property type="entry name" value="ConA-like_dom_sf"/>
</dbReference>
<reference evidence="3 4" key="1">
    <citation type="submission" date="2020-02" db="EMBL/GenBank/DDBJ databases">
        <authorList>
            <person name="Zheng R.K."/>
            <person name="Sun C.M."/>
        </authorList>
    </citation>
    <scope>NUCLEOTIDE SEQUENCE [LARGE SCALE GENOMIC DNA]</scope>
    <source>
        <strain evidence="4">rifampicinis</strain>
    </source>
</reference>
<feature type="signal peptide" evidence="1">
    <location>
        <begin position="1"/>
        <end position="42"/>
    </location>
</feature>
<dbReference type="InterPro" id="IPR012334">
    <property type="entry name" value="Pectin_lyas_fold"/>
</dbReference>
<keyword evidence="4" id="KW-1185">Reference proteome</keyword>
<dbReference type="Gene3D" id="2.30.30.40">
    <property type="entry name" value="SH3 Domains"/>
    <property type="match status" value="1"/>
</dbReference>
<dbReference type="Pfam" id="PF13385">
    <property type="entry name" value="Laminin_G_3"/>
    <property type="match status" value="1"/>
</dbReference>
<dbReference type="SMART" id="SM00710">
    <property type="entry name" value="PbH1"/>
    <property type="match status" value="5"/>
</dbReference>
<dbReference type="Pfam" id="PF13229">
    <property type="entry name" value="Beta_helix"/>
    <property type="match status" value="1"/>
</dbReference>
<feature type="chain" id="PRO_5032468534" evidence="1">
    <location>
        <begin position="43"/>
        <end position="859"/>
    </location>
</feature>
<proteinExistence type="predicted"/>
<dbReference type="EMBL" id="CP062983">
    <property type="protein sequence ID" value="QPC83982.1"/>
    <property type="molecule type" value="Genomic_DNA"/>
</dbReference>
<dbReference type="SUPFAM" id="SSF49899">
    <property type="entry name" value="Concanavalin A-like lectins/glucanases"/>
    <property type="match status" value="1"/>
</dbReference>
<feature type="domain" description="Right handed beta helix" evidence="2">
    <location>
        <begin position="219"/>
        <end position="387"/>
    </location>
</feature>
<dbReference type="InterPro" id="IPR006626">
    <property type="entry name" value="PbH1"/>
</dbReference>
<dbReference type="InterPro" id="IPR011050">
    <property type="entry name" value="Pectin_lyase_fold/virulence"/>
</dbReference>
<dbReference type="Proteomes" id="UP000594468">
    <property type="component" value="Chromosome"/>
</dbReference>
<dbReference type="InterPro" id="IPR039448">
    <property type="entry name" value="Beta_helix"/>
</dbReference>
<dbReference type="AlphaFoldDB" id="A0A7S8IFV1"/>
<evidence type="ECO:0000313" key="3">
    <source>
        <dbReference type="EMBL" id="QPC83982.1"/>
    </source>
</evidence>
<sequence length="859" mass="93272">MKPQNSSRHFFRRIAVRPTVTRGLIFCWLVGFAALLSSSVAAQSNPAGAIGINPGDNIQSIVNSNPAGSTFLLRTGYHRQQTIIPRDGDTFIGEDGAVLSGARILSDFSREGNYWVATNQTQENRQAGECDGSAPRCRYSEDLYFDDQPLKHASSLGNVGPGSFYFDYGANKIYFADDPTNHVVEASVNGDGAFNGSAANVTIENLTIEKYAVSAQRAAIRGDNTYNWAVRSNVIRLNHGGGIRMGDAMQIVNNRIVQNGQIGIGGIGDNVLVQDNQIAYNNYAGFASGWEAGGTKFVDTRNLVVRNNYVHDNIGPGLWTDIDNIDVLIENNIVVDNYSMGIFHEISYAAIIRNNVVMYNNARPTSWVYGAQILISSSSDTDVYGNRVVISEVGGNGITVVQQSRGTGSYGPRVSLNNHVYENTIVHLAADGQNGLATDMNVDGSFWTSSSFNNNTYYLPFEGYAAWTWYHNRHTFSSLQQVGQESAGMLVNEAPENIRAVPTWMPGDTATASTSTMLLSVQQAPPLVFNPYEQDAPIADAAVLEGSIGLEGRTTEGLQALYVFNHGVGDVIRDQSGSDEPLDLYITDPGAVTWTDNMLRVNRSVLIHTLGAAARLNEAIKSSGAFTIEAWIDPATTQQSGPARVLTLSDSTLTRNFTLGQDMLDGRGVFDIRLRTTQSDENGDTNLQSRGRSLYDGLMQVILIHDAQGGTTLYINNEVVAQGIVDGSLDVWHEDYSLALANEVSGDRPWLGDYYLVAIYDRALNAEQVAQNYNIGLSEVVSLPDRRVEIGTVTADVNINVRGEPNGGVISILDPGAKVLIVGTNEDESWMQVELSDGQQGWIASFLLSVEEGSVTDLE</sequence>